<feature type="compositionally biased region" description="Basic and acidic residues" evidence="1">
    <location>
        <begin position="185"/>
        <end position="200"/>
    </location>
</feature>
<proteinExistence type="predicted"/>
<feature type="compositionally biased region" description="Low complexity" evidence="1">
    <location>
        <begin position="295"/>
        <end position="310"/>
    </location>
</feature>
<dbReference type="GO" id="GO:0003677">
    <property type="term" value="F:DNA binding"/>
    <property type="evidence" value="ECO:0007669"/>
    <property type="project" value="InterPro"/>
</dbReference>
<dbReference type="Proteomes" id="UP000201190">
    <property type="component" value="Segment"/>
</dbReference>
<protein>
    <submittedName>
        <fullName evidence="2">Lef3</fullName>
    </submittedName>
</protein>
<feature type="compositionally biased region" description="Polar residues" evidence="1">
    <location>
        <begin position="174"/>
        <end position="184"/>
    </location>
</feature>
<accession>A0A0E3Z658</accession>
<dbReference type="KEGG" id="vg:24170902"/>
<keyword evidence="3" id="KW-1185">Reference proteome</keyword>
<evidence type="ECO:0000313" key="2">
    <source>
        <dbReference type="EMBL" id="AKC91762.1"/>
    </source>
</evidence>
<reference evidence="2 3" key="1">
    <citation type="journal article" date="2015" name="Genome Announc.">
        <title>Genome Sequence of an Alphabaculovirus Isolated from the Oak Looper, Lambdina fiscellaria, Contains a Putative 2-Kilobase-Pair Transposable Element Encoding a Transposase and a FLYWCH Domain-Containing Protein.</title>
        <authorList>
            <person name="Rohrmann G.F."/>
            <person name="Erlandson M.A."/>
            <person name="Theilmann D.A."/>
        </authorList>
    </citation>
    <scope>NUCLEOTIDE SEQUENCE [LARGE SCALE GENOMIC DNA]</scope>
    <source>
        <strain evidence="2">GR15</strain>
    </source>
</reference>
<name>A0A0E3Z658_9ABAC</name>
<sequence>MLSKKNKINKTTFRSDSDDSGDDDFQSKKQRTNSFVDGEAQCVNEKRKINANNAYKKIKLNNHDNDDDDDSDACEDFNGANDVYDSDVDKNKNKNDVDDSVHSVNETTNDSKYSENNNDDDDEENGENGKDDNVDDDKNKANENNVNFESFEDKNLKRKNSNATNTKTDYKNNELINKINNVHLSNEHGDDNQDNNRNDDDANDDVDDDRVDYESGGGSNNDDYRQQNNRQTKRTVNVSAGQKRRDRSAETALSSESEPNKRRRVSEKQNASTMSRTTTKSKTNLQTTPPHKRTSVTSNASSNGTSSSTTRKNFKTVVGELVAKNTMSINNESFYLFKFLINNNAKEYYGDVAQFHAMKLNCVYEMTLNYQSRKICVGSFKECKHKERNVIVKRALSQFEFTGKDNVSVYANLWCGFKCMDVNSVDNYKMVFRIFCDNNDKVKNYHNNDDNDNDEYDDDNGTRIKEIECTSTLKKFSEAVQDSIIVDENDLLTYFNLNAGKTMILHRIKCNENNGGYKNFQIQPITKIEAAASETLKMNVDDNFVDNVSRKNKQILKARITFLNAEIINNSSFNRFLITYKVEDNDDSVVRASFFYDNNNNAARFGNGNATTTVTKNKRAGEDVVRNVKKMETDLNQLSELIDNGICDVHIYVNVDHDGNNYQVMGVTKRDIAMQTYEAI</sequence>
<organism evidence="2 3">
    <name type="scientific">Lambdina fiscellaria nucleopolyhedrovirus</name>
    <dbReference type="NCBI Taxonomy" id="1642929"/>
    <lineage>
        <taxon>Viruses</taxon>
        <taxon>Viruses incertae sedis</taxon>
        <taxon>Naldaviricetes</taxon>
        <taxon>Lefavirales</taxon>
        <taxon>Baculoviridae</taxon>
        <taxon>Alphabaculovirus</taxon>
        <taxon>Alphabaculovirus lafiscellariae</taxon>
    </lineage>
</organism>
<feature type="compositionally biased region" description="Low complexity" evidence="1">
    <location>
        <begin position="272"/>
        <end position="288"/>
    </location>
</feature>
<evidence type="ECO:0000256" key="1">
    <source>
        <dbReference type="SAM" id="MobiDB-lite"/>
    </source>
</evidence>
<dbReference type="EMBL" id="KP752043">
    <property type="protein sequence ID" value="AKC91762.1"/>
    <property type="molecule type" value="Genomic_DNA"/>
</dbReference>
<feature type="region of interest" description="Disordered" evidence="1">
    <location>
        <begin position="1"/>
        <end position="310"/>
    </location>
</feature>
<dbReference type="GO" id="GO:0006355">
    <property type="term" value="P:regulation of DNA-templated transcription"/>
    <property type="evidence" value="ECO:0007669"/>
    <property type="project" value="InterPro"/>
</dbReference>
<feature type="compositionally biased region" description="Basic and acidic residues" evidence="1">
    <location>
        <begin position="127"/>
        <end position="141"/>
    </location>
</feature>
<dbReference type="InterPro" id="IPR008415">
    <property type="entry name" value="Baculo_LEF-3"/>
</dbReference>
<dbReference type="OrthoDB" id="5804at10239"/>
<dbReference type="GeneID" id="24170902"/>
<dbReference type="Pfam" id="PF05847">
    <property type="entry name" value="Baculo_LEF-3"/>
    <property type="match status" value="1"/>
</dbReference>
<feature type="compositionally biased region" description="Acidic residues" evidence="1">
    <location>
        <begin position="65"/>
        <end position="75"/>
    </location>
</feature>
<feature type="compositionally biased region" description="Acidic residues" evidence="1">
    <location>
        <begin position="117"/>
        <end position="126"/>
    </location>
</feature>
<dbReference type="RefSeq" id="YP_009133281.1">
    <property type="nucleotide sequence ID" value="NC_026922.1"/>
</dbReference>
<evidence type="ECO:0000313" key="3">
    <source>
        <dbReference type="Proteomes" id="UP000201190"/>
    </source>
</evidence>
<feature type="compositionally biased region" description="Acidic residues" evidence="1">
    <location>
        <begin position="201"/>
        <end position="211"/>
    </location>
</feature>
<feature type="compositionally biased region" description="Basic and acidic residues" evidence="1">
    <location>
        <begin position="87"/>
        <end position="101"/>
    </location>
</feature>